<keyword evidence="5 6" id="KW-0804">Transcription</keyword>
<dbReference type="GO" id="GO:0003723">
    <property type="term" value="F:RNA binding"/>
    <property type="evidence" value="ECO:0007669"/>
    <property type="project" value="UniProtKB-UniRule"/>
</dbReference>
<gene>
    <name evidence="6" type="primary">nusB</name>
    <name evidence="8" type="ORF">HNQ64_003465</name>
</gene>
<dbReference type="GO" id="GO:0031564">
    <property type="term" value="P:transcription antitermination"/>
    <property type="evidence" value="ECO:0007669"/>
    <property type="project" value="UniProtKB-KW"/>
</dbReference>
<comment type="similarity">
    <text evidence="1 6">Belongs to the NusB family.</text>
</comment>
<evidence type="ECO:0000259" key="7">
    <source>
        <dbReference type="Pfam" id="PF01029"/>
    </source>
</evidence>
<evidence type="ECO:0000313" key="9">
    <source>
        <dbReference type="Proteomes" id="UP000534294"/>
    </source>
</evidence>
<keyword evidence="9" id="KW-1185">Reference proteome</keyword>
<dbReference type="Proteomes" id="UP000534294">
    <property type="component" value="Unassembled WGS sequence"/>
</dbReference>
<dbReference type="GO" id="GO:0006353">
    <property type="term" value="P:DNA-templated transcription termination"/>
    <property type="evidence" value="ECO:0007669"/>
    <property type="project" value="UniProtKB-UniRule"/>
</dbReference>
<keyword evidence="2 6" id="KW-0889">Transcription antitermination</keyword>
<keyword evidence="4 6" id="KW-0805">Transcription regulation</keyword>
<name>A0A7W7YN05_9BACT</name>
<dbReference type="HAMAP" id="MF_00073">
    <property type="entry name" value="NusB"/>
    <property type="match status" value="1"/>
</dbReference>
<dbReference type="InterPro" id="IPR035926">
    <property type="entry name" value="NusB-like_sf"/>
</dbReference>
<comment type="caution">
    <text evidence="8">The sequence shown here is derived from an EMBL/GenBank/DDBJ whole genome shotgun (WGS) entry which is preliminary data.</text>
</comment>
<dbReference type="PANTHER" id="PTHR11078:SF3">
    <property type="entry name" value="ANTITERMINATION NUSB DOMAIN-CONTAINING PROTEIN"/>
    <property type="match status" value="1"/>
</dbReference>
<keyword evidence="3 6" id="KW-0694">RNA-binding</keyword>
<evidence type="ECO:0000256" key="2">
    <source>
        <dbReference type="ARBA" id="ARBA00022814"/>
    </source>
</evidence>
<dbReference type="PANTHER" id="PTHR11078">
    <property type="entry name" value="N UTILIZATION SUBSTANCE PROTEIN B-RELATED"/>
    <property type="match status" value="1"/>
</dbReference>
<protein>
    <recommendedName>
        <fullName evidence="6">Transcription antitermination protein NusB</fullName>
    </recommendedName>
    <alternativeName>
        <fullName evidence="6">Antitermination factor NusB</fullName>
    </alternativeName>
</protein>
<evidence type="ECO:0000256" key="5">
    <source>
        <dbReference type="ARBA" id="ARBA00023163"/>
    </source>
</evidence>
<evidence type="ECO:0000256" key="3">
    <source>
        <dbReference type="ARBA" id="ARBA00022884"/>
    </source>
</evidence>
<dbReference type="SUPFAM" id="SSF48013">
    <property type="entry name" value="NusB-like"/>
    <property type="match status" value="1"/>
</dbReference>
<dbReference type="NCBIfam" id="TIGR01951">
    <property type="entry name" value="nusB"/>
    <property type="match status" value="1"/>
</dbReference>
<comment type="function">
    <text evidence="6">Involved in transcription antitermination. Required for transcription of ribosomal RNA (rRNA) genes. Binds specifically to the boxA antiterminator sequence of the ribosomal RNA (rrn) operons.</text>
</comment>
<dbReference type="AlphaFoldDB" id="A0A7W7YN05"/>
<evidence type="ECO:0000256" key="1">
    <source>
        <dbReference type="ARBA" id="ARBA00005952"/>
    </source>
</evidence>
<dbReference type="Gene3D" id="1.10.940.10">
    <property type="entry name" value="NusB-like"/>
    <property type="match status" value="1"/>
</dbReference>
<dbReference type="InterPro" id="IPR011605">
    <property type="entry name" value="NusB_fam"/>
</dbReference>
<proteinExistence type="inferred from homology"/>
<organism evidence="8 9">
    <name type="scientific">Prosthecobacter dejongeii</name>
    <dbReference type="NCBI Taxonomy" id="48465"/>
    <lineage>
        <taxon>Bacteria</taxon>
        <taxon>Pseudomonadati</taxon>
        <taxon>Verrucomicrobiota</taxon>
        <taxon>Verrucomicrobiia</taxon>
        <taxon>Verrucomicrobiales</taxon>
        <taxon>Verrucomicrobiaceae</taxon>
        <taxon>Prosthecobacter</taxon>
    </lineage>
</organism>
<feature type="domain" description="NusB/RsmB/TIM44" evidence="7">
    <location>
        <begin position="7"/>
        <end position="130"/>
    </location>
</feature>
<dbReference type="InterPro" id="IPR006027">
    <property type="entry name" value="NusB_RsmB_TIM44"/>
</dbReference>
<evidence type="ECO:0000256" key="6">
    <source>
        <dbReference type="HAMAP-Rule" id="MF_00073"/>
    </source>
</evidence>
<evidence type="ECO:0000256" key="4">
    <source>
        <dbReference type="ARBA" id="ARBA00023015"/>
    </source>
</evidence>
<dbReference type="CDD" id="cd00619">
    <property type="entry name" value="Terminator_NusB"/>
    <property type="match status" value="1"/>
</dbReference>
<accession>A0A7W7YN05</accession>
<dbReference type="RefSeq" id="WP_184210688.1">
    <property type="nucleotide sequence ID" value="NZ_JACHIF010000007.1"/>
</dbReference>
<dbReference type="GO" id="GO:0005829">
    <property type="term" value="C:cytosol"/>
    <property type="evidence" value="ECO:0007669"/>
    <property type="project" value="TreeGrafter"/>
</dbReference>
<reference evidence="8 9" key="1">
    <citation type="submission" date="2020-08" db="EMBL/GenBank/DDBJ databases">
        <title>Genomic Encyclopedia of Type Strains, Phase IV (KMG-IV): sequencing the most valuable type-strain genomes for metagenomic binning, comparative biology and taxonomic classification.</title>
        <authorList>
            <person name="Goeker M."/>
        </authorList>
    </citation>
    <scope>NUCLEOTIDE SEQUENCE [LARGE SCALE GENOMIC DNA]</scope>
    <source>
        <strain evidence="8 9">DSM 12251</strain>
    </source>
</reference>
<evidence type="ECO:0000313" key="8">
    <source>
        <dbReference type="EMBL" id="MBB5039196.1"/>
    </source>
</evidence>
<dbReference type="Pfam" id="PF01029">
    <property type="entry name" value="NusB"/>
    <property type="match status" value="1"/>
</dbReference>
<dbReference type="EMBL" id="JACHIF010000007">
    <property type="protein sequence ID" value="MBB5039196.1"/>
    <property type="molecule type" value="Genomic_DNA"/>
</dbReference>
<sequence length="139" mass="15503">MGKRREGREAAVQFLFASELHGEHTPEEQEAFWTIHNAKNSVRTYAESLIQGVQSNLSEIDSLIEPVLENFRIQRLAHVDRNVLRLAVYEIMHVPEVPAPVIINEAIEIAKALGAGESGSFVNGILHKIAQKARPKSNI</sequence>